<dbReference type="Gene3D" id="3.30.200.20">
    <property type="entry name" value="Phosphorylase Kinase, domain 1"/>
    <property type="match status" value="1"/>
</dbReference>
<dbReference type="AlphaFoldDB" id="A0A4S8N0A0"/>
<evidence type="ECO:0000256" key="5">
    <source>
        <dbReference type="ARBA" id="ARBA00022777"/>
    </source>
</evidence>
<dbReference type="PROSITE" id="PS50011">
    <property type="entry name" value="PROTEIN_KINASE_DOM"/>
    <property type="match status" value="1"/>
</dbReference>
<feature type="region of interest" description="Disordered" evidence="8">
    <location>
        <begin position="280"/>
        <end position="318"/>
    </location>
</feature>
<dbReference type="PROSITE" id="PS00107">
    <property type="entry name" value="PROTEIN_KINASE_ATP"/>
    <property type="match status" value="1"/>
</dbReference>
<dbReference type="RefSeq" id="WP_136564356.1">
    <property type="nucleotide sequence ID" value="NZ_BAABLS010000007.1"/>
</dbReference>
<comment type="caution">
    <text evidence="11">The sequence shown here is derived from an EMBL/GenBank/DDBJ whole genome shotgun (WGS) entry which is preliminary data.</text>
</comment>
<gene>
    <name evidence="11" type="ORF">E9934_18330</name>
</gene>
<evidence type="ECO:0000256" key="2">
    <source>
        <dbReference type="ARBA" id="ARBA00022527"/>
    </source>
</evidence>
<dbReference type="SUPFAM" id="SSF47090">
    <property type="entry name" value="PGBD-like"/>
    <property type="match status" value="1"/>
</dbReference>
<dbReference type="GO" id="GO:0004674">
    <property type="term" value="F:protein serine/threonine kinase activity"/>
    <property type="evidence" value="ECO:0007669"/>
    <property type="project" value="UniProtKB-KW"/>
</dbReference>
<keyword evidence="3" id="KW-0808">Transferase</keyword>
<dbReference type="Proteomes" id="UP000307087">
    <property type="component" value="Unassembled WGS sequence"/>
</dbReference>
<dbReference type="CDD" id="cd14014">
    <property type="entry name" value="STKc_PknB_like"/>
    <property type="match status" value="1"/>
</dbReference>
<evidence type="ECO:0000256" key="8">
    <source>
        <dbReference type="SAM" id="MobiDB-lite"/>
    </source>
</evidence>
<feature type="region of interest" description="Disordered" evidence="8">
    <location>
        <begin position="360"/>
        <end position="394"/>
    </location>
</feature>
<dbReference type="Pfam" id="PF01471">
    <property type="entry name" value="PG_binding_1"/>
    <property type="match status" value="1"/>
</dbReference>
<evidence type="ECO:0000259" key="10">
    <source>
        <dbReference type="PROSITE" id="PS50011"/>
    </source>
</evidence>
<dbReference type="InterPro" id="IPR002477">
    <property type="entry name" value="Peptidoglycan-bd-like"/>
</dbReference>
<evidence type="ECO:0000256" key="6">
    <source>
        <dbReference type="ARBA" id="ARBA00022840"/>
    </source>
</evidence>
<evidence type="ECO:0000313" key="11">
    <source>
        <dbReference type="EMBL" id="THV08902.1"/>
    </source>
</evidence>
<dbReference type="Gene3D" id="1.10.510.10">
    <property type="entry name" value="Transferase(Phosphotransferase) domain 1"/>
    <property type="match status" value="1"/>
</dbReference>
<evidence type="ECO:0000256" key="3">
    <source>
        <dbReference type="ARBA" id="ARBA00022679"/>
    </source>
</evidence>
<dbReference type="InterPro" id="IPR008271">
    <property type="entry name" value="Ser/Thr_kinase_AS"/>
</dbReference>
<dbReference type="OrthoDB" id="9801841at2"/>
<dbReference type="Pfam" id="PF00069">
    <property type="entry name" value="Pkinase"/>
    <property type="match status" value="1"/>
</dbReference>
<dbReference type="PROSITE" id="PS00108">
    <property type="entry name" value="PROTEIN_KINASE_ST"/>
    <property type="match status" value="1"/>
</dbReference>
<evidence type="ECO:0000256" key="1">
    <source>
        <dbReference type="ARBA" id="ARBA00012513"/>
    </source>
</evidence>
<sequence length="597" mass="63229">MVPQSGQSFGRYDVGRQLGRGGMGIVFEATHRDLERAVALKVLAPELAEDPSYRNRFLREARILARLDSPHVVRVFDAGEHDGSLFLATELLPDGDLAELIERQGALSPTRAADLVRQVASGLYDAHRAGILHRDIKPSNVLLKRLPDGTLRALLCDFGIAAVSDGRDLTATQGVIGTPPYMAPERHDGAEATIASDIYALGCVLWSTVTGHAPYEGSAAQILLGHLQKPIPQLLGATAEEVQFNQTLRMAMAKDPAARFRSADAFGRALGYFAAAGPPGAPTLERSTPSAPPPPSTVPPPPSAASTQLAQPTPVTAPCVVGPLQRARRGRRRLVAAAIGVLVLVAATVGGALLLVGGDEPSSAAGSDRDASTSSSDATPVPGPSATTNASGTDGPLAIDADFVNQPCNDEFVVILATSGDRTEYEEKLGAAVRGNPDARYLDGSASCAAFLPEDPATGALVFNAYLGPFPTMSAACQTLARIKSPVAWVRRLANPSKVRELCFCLSSASQQPTIAPGYASGDFRLRHQVRQAQWALATKGLLREDQIYGAYTDDLVDAVTKFQRRRGFEGNGLLDSTTWQALHADYCPVDAYLVER</sequence>
<dbReference type="InterPro" id="IPR011009">
    <property type="entry name" value="Kinase-like_dom_sf"/>
</dbReference>
<protein>
    <recommendedName>
        <fullName evidence="1">non-specific serine/threonine protein kinase</fullName>
        <ecNumber evidence="1">2.7.11.1</ecNumber>
    </recommendedName>
</protein>
<feature type="binding site" evidence="7">
    <location>
        <position position="41"/>
    </location>
    <ligand>
        <name>ATP</name>
        <dbReference type="ChEBI" id="CHEBI:30616"/>
    </ligand>
</feature>
<keyword evidence="2" id="KW-0723">Serine/threonine-protein kinase</keyword>
<evidence type="ECO:0000313" key="12">
    <source>
        <dbReference type="Proteomes" id="UP000307087"/>
    </source>
</evidence>
<organism evidence="11 12">
    <name type="scientific">Nocardioides caeni</name>
    <dbReference type="NCBI Taxonomy" id="574700"/>
    <lineage>
        <taxon>Bacteria</taxon>
        <taxon>Bacillati</taxon>
        <taxon>Actinomycetota</taxon>
        <taxon>Actinomycetes</taxon>
        <taxon>Propionibacteriales</taxon>
        <taxon>Nocardioidaceae</taxon>
        <taxon>Nocardioides</taxon>
    </lineage>
</organism>
<dbReference type="SMART" id="SM00220">
    <property type="entry name" value="S_TKc"/>
    <property type="match status" value="1"/>
</dbReference>
<dbReference type="SUPFAM" id="SSF56112">
    <property type="entry name" value="Protein kinase-like (PK-like)"/>
    <property type="match status" value="1"/>
</dbReference>
<name>A0A4S8N0A0_9ACTN</name>
<feature type="compositionally biased region" description="Pro residues" evidence="8">
    <location>
        <begin position="290"/>
        <end position="303"/>
    </location>
</feature>
<dbReference type="EC" id="2.7.11.1" evidence="1"/>
<keyword evidence="12" id="KW-1185">Reference proteome</keyword>
<keyword evidence="9" id="KW-0812">Transmembrane</keyword>
<keyword evidence="9" id="KW-0472">Membrane</keyword>
<feature type="compositionally biased region" description="Low complexity" evidence="8">
    <location>
        <begin position="360"/>
        <end position="378"/>
    </location>
</feature>
<dbReference type="EMBL" id="STGW01000021">
    <property type="protein sequence ID" value="THV08902.1"/>
    <property type="molecule type" value="Genomic_DNA"/>
</dbReference>
<keyword evidence="9" id="KW-1133">Transmembrane helix</keyword>
<feature type="domain" description="Protein kinase" evidence="10">
    <location>
        <begin position="12"/>
        <end position="273"/>
    </location>
</feature>
<accession>A0A4S8N0A0</accession>
<reference evidence="11 12" key="1">
    <citation type="journal article" date="2009" name="Int. J. Syst. Evol. Microbiol.">
        <title>Nocardioides caeni sp. nov., isolated from wastewater.</title>
        <authorList>
            <person name="Yoon J.H."/>
            <person name="Kang S.J."/>
            <person name="Park S."/>
            <person name="Kim W."/>
            <person name="Oh T.K."/>
        </authorList>
    </citation>
    <scope>NUCLEOTIDE SEQUENCE [LARGE SCALE GENOMIC DNA]</scope>
    <source>
        <strain evidence="11 12">DSM 23134</strain>
    </source>
</reference>
<keyword evidence="5" id="KW-0418">Kinase</keyword>
<dbReference type="InterPro" id="IPR036366">
    <property type="entry name" value="PGBDSf"/>
</dbReference>
<keyword evidence="4 7" id="KW-0547">Nucleotide-binding</keyword>
<keyword evidence="6 7" id="KW-0067">ATP-binding</keyword>
<dbReference type="Gene3D" id="1.10.101.10">
    <property type="entry name" value="PGBD-like superfamily/PGBD"/>
    <property type="match status" value="1"/>
</dbReference>
<dbReference type="InterPro" id="IPR000719">
    <property type="entry name" value="Prot_kinase_dom"/>
</dbReference>
<dbReference type="InterPro" id="IPR036365">
    <property type="entry name" value="PGBD-like_sf"/>
</dbReference>
<feature type="transmembrane region" description="Helical" evidence="9">
    <location>
        <begin position="334"/>
        <end position="356"/>
    </location>
</feature>
<evidence type="ECO:0000256" key="9">
    <source>
        <dbReference type="SAM" id="Phobius"/>
    </source>
</evidence>
<dbReference type="PANTHER" id="PTHR43289">
    <property type="entry name" value="MITOGEN-ACTIVATED PROTEIN KINASE KINASE KINASE 20-RELATED"/>
    <property type="match status" value="1"/>
</dbReference>
<dbReference type="PANTHER" id="PTHR43289:SF6">
    <property type="entry name" value="SERINE_THREONINE-PROTEIN KINASE NEKL-3"/>
    <property type="match status" value="1"/>
</dbReference>
<evidence type="ECO:0000256" key="7">
    <source>
        <dbReference type="PROSITE-ProRule" id="PRU10141"/>
    </source>
</evidence>
<dbReference type="InterPro" id="IPR017441">
    <property type="entry name" value="Protein_kinase_ATP_BS"/>
</dbReference>
<proteinExistence type="predicted"/>
<evidence type="ECO:0000256" key="4">
    <source>
        <dbReference type="ARBA" id="ARBA00022741"/>
    </source>
</evidence>
<dbReference type="GO" id="GO:0005524">
    <property type="term" value="F:ATP binding"/>
    <property type="evidence" value="ECO:0007669"/>
    <property type="project" value="UniProtKB-UniRule"/>
</dbReference>